<keyword evidence="8" id="KW-0378">Hydrolase</keyword>
<comment type="cofactor">
    <cofactor evidence="1">
        <name>[4Fe-4S] cluster</name>
        <dbReference type="ChEBI" id="CHEBI:49883"/>
    </cofactor>
</comment>
<dbReference type="Pfam" id="PF13307">
    <property type="entry name" value="Helicase_C_2"/>
    <property type="match status" value="1"/>
</dbReference>
<keyword evidence="10" id="KW-0067">ATP-binding</keyword>
<keyword evidence="11" id="KW-0408">Iron</keyword>
<dbReference type="Gene3D" id="3.40.50.300">
    <property type="entry name" value="P-loop containing nucleotide triphosphate hydrolases"/>
    <property type="match status" value="2"/>
</dbReference>
<dbReference type="Pfam" id="PF05335">
    <property type="entry name" value="DUF745"/>
    <property type="match status" value="1"/>
</dbReference>
<dbReference type="GO" id="GO:0005634">
    <property type="term" value="C:nucleus"/>
    <property type="evidence" value="ECO:0007669"/>
    <property type="project" value="UniProtKB-SubCell"/>
</dbReference>
<evidence type="ECO:0000256" key="15">
    <source>
        <dbReference type="ARBA" id="ARBA00023242"/>
    </source>
</evidence>
<keyword evidence="19" id="KW-0175">Coiled coil</keyword>
<keyword evidence="9" id="KW-0347">Helicase</keyword>
<accession>A0AAD8AMR5</accession>
<dbReference type="InterPro" id="IPR027417">
    <property type="entry name" value="P-loop_NTPase"/>
</dbReference>
<evidence type="ECO:0000256" key="18">
    <source>
        <dbReference type="ARBA" id="ARBA00082714"/>
    </source>
</evidence>
<dbReference type="InterPro" id="IPR010614">
    <property type="entry name" value="RAD3-like_helicase_DEAD"/>
</dbReference>
<name>A0AAD8AMR5_DIPPU</name>
<keyword evidence="5" id="KW-0479">Metal-binding</keyword>
<keyword evidence="15" id="KW-0539">Nucleus</keyword>
<feature type="coiled-coil region" evidence="19">
    <location>
        <begin position="252"/>
        <end position="301"/>
    </location>
</feature>
<feature type="non-terminal residue" evidence="21">
    <location>
        <position position="1"/>
    </location>
</feature>
<dbReference type="GO" id="GO:0003677">
    <property type="term" value="F:DNA binding"/>
    <property type="evidence" value="ECO:0007669"/>
    <property type="project" value="InterPro"/>
</dbReference>
<keyword evidence="14" id="KW-0413">Isomerase</keyword>
<evidence type="ECO:0000256" key="11">
    <source>
        <dbReference type="ARBA" id="ARBA00023004"/>
    </source>
</evidence>
<dbReference type="Proteomes" id="UP001233999">
    <property type="component" value="Unassembled WGS sequence"/>
</dbReference>
<evidence type="ECO:0000256" key="8">
    <source>
        <dbReference type="ARBA" id="ARBA00022801"/>
    </source>
</evidence>
<sequence length="731" mass="83193">MTILSSREHTCIQDRGSARNKTELCKTLLDPVEGPGCRYERNVFRLASHVSLKDNSCLETPWDIEDLVVEGRRLKCCPYFTARSLVSTADIVFCPYIYLIDPRISSSMNLDVSGAVIILDEAHNIEDNCLQAASYSVSCHELAEAVKDCYRVANMNILPQLHTKLAKFLSNLLEWVSEKVKNPFITNKYGKDKSENVFSGMEATVNLEKFDINLSDIMEFKNNNKATSIAQKAAQQAKAASEAQQVAGQQAAQQVKTQLAEKAEEAAQAAEAALSGKQVLVQELESELKAAQQIVEEQYLKDYRYLIKKRCYELPEELADSEANQSLHGNEDLGQYWYKRNYFINFLCMNSAVIFKPISEKARSIVLASGTLSPLDTYESELSTVFLNPISTSHVIGREQVFVAALSHSPNGQVLHANYTNIQSDRFKDELGNAILNICKCVPYGILCFLPSYSLLKKLEEQDQLIRVWQEMSHCFEYKLLLCEPQNNKEYLAVVQTFQDCVKMCEQGISNGPLLFAVFRGKVSEGMNFEDNMARAVISVGIPFPHLYSLNVNLKKYYNNINCKTLQNGDVWYRTQAFRAINQALGRCIRHSKDWGALILIDQRFTSTNSQIPGLSRWINENVKMFNYYTSFRKELQNFVTRQMEETKNELTDKDDFITISASGAINLFEKIAFDITAFAHNVTMTNFRVIFIVYDDCCYEDYYNHEDDFDAEQLDPSKSDPEHFVFDCLT</sequence>
<keyword evidence="22" id="KW-1185">Reference proteome</keyword>
<keyword evidence="7" id="KW-0227">DNA damage</keyword>
<evidence type="ECO:0000256" key="6">
    <source>
        <dbReference type="ARBA" id="ARBA00022741"/>
    </source>
</evidence>
<dbReference type="InterPro" id="IPR002464">
    <property type="entry name" value="DNA/RNA_helicase_DEAH_CS"/>
</dbReference>
<evidence type="ECO:0000256" key="4">
    <source>
        <dbReference type="ARBA" id="ARBA00022485"/>
    </source>
</evidence>
<evidence type="ECO:0000256" key="17">
    <source>
        <dbReference type="ARBA" id="ARBA00048954"/>
    </source>
</evidence>
<evidence type="ECO:0000256" key="13">
    <source>
        <dbReference type="ARBA" id="ARBA00023204"/>
    </source>
</evidence>
<dbReference type="InterPro" id="IPR045028">
    <property type="entry name" value="DinG/Rad3-like"/>
</dbReference>
<dbReference type="CDD" id="cd18788">
    <property type="entry name" value="SF2_C_XPD"/>
    <property type="match status" value="1"/>
</dbReference>
<organism evidence="21 22">
    <name type="scientific">Diploptera punctata</name>
    <name type="common">Pacific beetle cockroach</name>
    <dbReference type="NCBI Taxonomy" id="6984"/>
    <lineage>
        <taxon>Eukaryota</taxon>
        <taxon>Metazoa</taxon>
        <taxon>Ecdysozoa</taxon>
        <taxon>Arthropoda</taxon>
        <taxon>Hexapoda</taxon>
        <taxon>Insecta</taxon>
        <taxon>Pterygota</taxon>
        <taxon>Neoptera</taxon>
        <taxon>Polyneoptera</taxon>
        <taxon>Dictyoptera</taxon>
        <taxon>Blattodea</taxon>
        <taxon>Blaberoidea</taxon>
        <taxon>Blaberidae</taxon>
        <taxon>Diplopterinae</taxon>
        <taxon>Diploptera</taxon>
    </lineage>
</organism>
<dbReference type="InterPro" id="IPR014013">
    <property type="entry name" value="Helic_SF1/SF2_ATP-bd_DinG/Rad3"/>
</dbReference>
<dbReference type="EC" id="5.6.2.3" evidence="16"/>
<dbReference type="PANTHER" id="PTHR11472">
    <property type="entry name" value="DNA REPAIR DEAD HELICASE RAD3/XP-D SUBFAMILY MEMBER"/>
    <property type="match status" value="1"/>
</dbReference>
<keyword evidence="4" id="KW-0004">4Fe-4S</keyword>
<evidence type="ECO:0000313" key="21">
    <source>
        <dbReference type="EMBL" id="KAJ9601097.1"/>
    </source>
</evidence>
<reference evidence="21" key="1">
    <citation type="journal article" date="2023" name="IScience">
        <title>Live-bearing cockroach genome reveals convergent evolutionary mechanisms linked to viviparity in insects and beyond.</title>
        <authorList>
            <person name="Fouks B."/>
            <person name="Harrison M.C."/>
            <person name="Mikhailova A.A."/>
            <person name="Marchal E."/>
            <person name="English S."/>
            <person name="Carruthers M."/>
            <person name="Jennings E.C."/>
            <person name="Chiamaka E.L."/>
            <person name="Frigard R.A."/>
            <person name="Pippel M."/>
            <person name="Attardo G.M."/>
            <person name="Benoit J.B."/>
            <person name="Bornberg-Bauer E."/>
            <person name="Tobe S.S."/>
        </authorList>
    </citation>
    <scope>NUCLEOTIDE SEQUENCE</scope>
    <source>
        <strain evidence="21">Stay&amp;Tobe</strain>
    </source>
</reference>
<comment type="catalytic activity">
    <reaction evidence="17">
        <text>ATP + H2O = ADP + phosphate + H(+)</text>
        <dbReference type="Rhea" id="RHEA:13065"/>
        <dbReference type="ChEBI" id="CHEBI:15377"/>
        <dbReference type="ChEBI" id="CHEBI:15378"/>
        <dbReference type="ChEBI" id="CHEBI:30616"/>
        <dbReference type="ChEBI" id="CHEBI:43474"/>
        <dbReference type="ChEBI" id="CHEBI:456216"/>
        <dbReference type="EC" id="5.6.2.3"/>
    </reaction>
</comment>
<evidence type="ECO:0000256" key="7">
    <source>
        <dbReference type="ARBA" id="ARBA00022763"/>
    </source>
</evidence>
<feature type="domain" description="Helicase ATP-binding" evidence="20">
    <location>
        <begin position="1"/>
        <end position="168"/>
    </location>
</feature>
<evidence type="ECO:0000256" key="1">
    <source>
        <dbReference type="ARBA" id="ARBA00001966"/>
    </source>
</evidence>
<dbReference type="GO" id="GO:0051539">
    <property type="term" value="F:4 iron, 4 sulfur cluster binding"/>
    <property type="evidence" value="ECO:0007669"/>
    <property type="project" value="UniProtKB-KW"/>
</dbReference>
<dbReference type="EMBL" id="JASPKZ010000035">
    <property type="protein sequence ID" value="KAJ9601097.1"/>
    <property type="molecule type" value="Genomic_DNA"/>
</dbReference>
<proteinExistence type="inferred from homology"/>
<dbReference type="GO" id="GO:1990918">
    <property type="term" value="P:double-strand break repair involved in meiotic recombination"/>
    <property type="evidence" value="ECO:0007669"/>
    <property type="project" value="TreeGrafter"/>
</dbReference>
<comment type="subcellular location">
    <subcellularLocation>
        <location evidence="2">Nucleus</location>
    </subcellularLocation>
</comment>
<evidence type="ECO:0000256" key="2">
    <source>
        <dbReference type="ARBA" id="ARBA00004123"/>
    </source>
</evidence>
<dbReference type="PROSITE" id="PS00690">
    <property type="entry name" value="DEAH_ATP_HELICASE"/>
    <property type="match status" value="1"/>
</dbReference>
<keyword evidence="12" id="KW-0411">Iron-sulfur</keyword>
<protein>
    <recommendedName>
        <fullName evidence="16">DNA 5'-3' helicase</fullName>
        <ecNumber evidence="16">5.6.2.3</ecNumber>
    </recommendedName>
    <alternativeName>
        <fullName evidence="18">DNA 5'-3' helicase FANCJ</fullName>
    </alternativeName>
</protein>
<dbReference type="GO" id="GO:0005524">
    <property type="term" value="F:ATP binding"/>
    <property type="evidence" value="ECO:0007669"/>
    <property type="project" value="UniProtKB-KW"/>
</dbReference>
<dbReference type="GO" id="GO:0043139">
    <property type="term" value="F:5'-3' DNA helicase activity"/>
    <property type="evidence" value="ECO:0007669"/>
    <property type="project" value="UniProtKB-EC"/>
</dbReference>
<gene>
    <name evidence="21" type="ORF">L9F63_000732</name>
</gene>
<evidence type="ECO:0000256" key="16">
    <source>
        <dbReference type="ARBA" id="ARBA00044969"/>
    </source>
</evidence>
<dbReference type="InterPro" id="IPR006555">
    <property type="entry name" value="ATP-dep_Helicase_C"/>
</dbReference>
<dbReference type="GO" id="GO:0006289">
    <property type="term" value="P:nucleotide-excision repair"/>
    <property type="evidence" value="ECO:0007669"/>
    <property type="project" value="TreeGrafter"/>
</dbReference>
<evidence type="ECO:0000256" key="9">
    <source>
        <dbReference type="ARBA" id="ARBA00022806"/>
    </source>
</evidence>
<dbReference type="AlphaFoldDB" id="A0AAD8AMR5"/>
<evidence type="ECO:0000256" key="14">
    <source>
        <dbReference type="ARBA" id="ARBA00023235"/>
    </source>
</evidence>
<dbReference type="PROSITE" id="PS51193">
    <property type="entry name" value="HELICASE_ATP_BIND_2"/>
    <property type="match status" value="1"/>
</dbReference>
<reference evidence="21" key="2">
    <citation type="submission" date="2023-05" db="EMBL/GenBank/DDBJ databases">
        <authorList>
            <person name="Fouks B."/>
        </authorList>
    </citation>
    <scope>NUCLEOTIDE SEQUENCE</scope>
    <source>
        <strain evidence="21">Stay&amp;Tobe</strain>
        <tissue evidence="21">Testes</tissue>
    </source>
</reference>
<evidence type="ECO:0000256" key="5">
    <source>
        <dbReference type="ARBA" id="ARBA00022723"/>
    </source>
</evidence>
<evidence type="ECO:0000259" key="20">
    <source>
        <dbReference type="PROSITE" id="PS51193"/>
    </source>
</evidence>
<comment type="similarity">
    <text evidence="3">Belongs to the DEAD box helicase family. DEAH subfamily.</text>
</comment>
<keyword evidence="13" id="KW-0234">DNA repair</keyword>
<dbReference type="InterPro" id="IPR007999">
    <property type="entry name" value="DUF745"/>
</dbReference>
<evidence type="ECO:0000256" key="19">
    <source>
        <dbReference type="SAM" id="Coils"/>
    </source>
</evidence>
<evidence type="ECO:0000313" key="22">
    <source>
        <dbReference type="Proteomes" id="UP001233999"/>
    </source>
</evidence>
<evidence type="ECO:0000256" key="3">
    <source>
        <dbReference type="ARBA" id="ARBA00008792"/>
    </source>
</evidence>
<dbReference type="FunFam" id="3.40.50.300:FF:000731">
    <property type="entry name" value="Fanconi anemia group J protein homolog"/>
    <property type="match status" value="1"/>
</dbReference>
<feature type="non-terminal residue" evidence="21">
    <location>
        <position position="731"/>
    </location>
</feature>
<dbReference type="GO" id="GO:0016818">
    <property type="term" value="F:hydrolase activity, acting on acid anhydrides, in phosphorus-containing anhydrides"/>
    <property type="evidence" value="ECO:0007669"/>
    <property type="project" value="InterPro"/>
</dbReference>
<comment type="caution">
    <text evidence="21">The sequence shown here is derived from an EMBL/GenBank/DDBJ whole genome shotgun (WGS) entry which is preliminary data.</text>
</comment>
<keyword evidence="6" id="KW-0547">Nucleotide-binding</keyword>
<dbReference type="GO" id="GO:0046872">
    <property type="term" value="F:metal ion binding"/>
    <property type="evidence" value="ECO:0007669"/>
    <property type="project" value="UniProtKB-KW"/>
</dbReference>
<evidence type="ECO:0000256" key="10">
    <source>
        <dbReference type="ARBA" id="ARBA00022840"/>
    </source>
</evidence>
<evidence type="ECO:0000256" key="12">
    <source>
        <dbReference type="ARBA" id="ARBA00023014"/>
    </source>
</evidence>
<dbReference type="PANTHER" id="PTHR11472:SF47">
    <property type="entry name" value="FANCONI ANEMIA GROUP J PROTEIN"/>
    <property type="match status" value="1"/>
</dbReference>
<dbReference type="SMART" id="SM00491">
    <property type="entry name" value="HELICc2"/>
    <property type="match status" value="1"/>
</dbReference>
<dbReference type="Pfam" id="PF06733">
    <property type="entry name" value="DEAD_2"/>
    <property type="match status" value="1"/>
</dbReference>